<evidence type="ECO:0000313" key="1">
    <source>
        <dbReference type="EMBL" id="KAI0059363.1"/>
    </source>
</evidence>
<evidence type="ECO:0000313" key="2">
    <source>
        <dbReference type="Proteomes" id="UP000814140"/>
    </source>
</evidence>
<comment type="caution">
    <text evidence="1">The sequence shown here is derived from an EMBL/GenBank/DDBJ whole genome shotgun (WGS) entry which is preliminary data.</text>
</comment>
<gene>
    <name evidence="1" type="ORF">BV25DRAFT_1993669</name>
</gene>
<dbReference type="EMBL" id="MU277227">
    <property type="protein sequence ID" value="KAI0059363.1"/>
    <property type="molecule type" value="Genomic_DNA"/>
</dbReference>
<name>A0ACB8SU29_9AGAM</name>
<sequence length="803" mass="85541">MPYSAIGRVSAQENASNLTLATPTRASVTSPSPDVHAAETTQKSLELPTWTPLPPQPDESDSEEEVGSSVVRARKRKRGDVAERTPRQSAEELGRPGIPGHSSRVSYASALTANLVASLDAIADSTTTTHPTIRTEVPPSPVSHALSESRSDSMILVSATPPKRSSPSASIPSPSTSVRPPPSNVTSPSVSSHRHSLKGLSPGGPAASLRPYFDDISSSRGLASSSRAAHAIQGRASPQSTSPKGTRKRLSSLERPSLDHVKLARDQSNGAKRPKISSAGGTVGSAGLVDLFSRIRQLEPTSNGTMRVVPRARRKGLFVPGTMNKKVLERAAPAKDASPVEMSPDPLAMDQDDLAQVAPVTPRRAGSLSVRSTMRGRAPVQNAVASTSAPGLASSTRAADAPRQPRPNRVSVVIVSPSRASTSARPRVPSKERPDDEREPATERPPVLKAATSSATSVDDASSLTSVLRETFAQNAELPEFSLAAAERESRAPERSRRRLTRVMPTLSPRAARETVAVVKETKTREQEVSEQEMDALLDTQQVELVFESGRARPGAGGKGSPSKAEEGQERPAAHRWVQREVQERARMDLLKILSGMSGARTDGAHAAVQGPKPGEIRASTSGAQMWIDRLEAAFGPGPADRGMGKKPRRLKTRPQNIWDNEAVNGDDASQDAGPANLGDRIVESTEDGVTEWLHASDPDRNADLVTEEQAIAWGNALMRLVKGKAALDEGDMSQLSATLRDVERTHTAANAEVLKTSSLVKAVRSLGALEELPLGDRHQMIMRASAVASFWDEKFGSHVLDG</sequence>
<dbReference type="Proteomes" id="UP000814140">
    <property type="component" value="Unassembled WGS sequence"/>
</dbReference>
<keyword evidence="2" id="KW-1185">Reference proteome</keyword>
<reference evidence="1" key="2">
    <citation type="journal article" date="2022" name="New Phytol.">
        <title>Evolutionary transition to the ectomycorrhizal habit in the genomes of a hyperdiverse lineage of mushroom-forming fungi.</title>
        <authorList>
            <person name="Looney B."/>
            <person name="Miyauchi S."/>
            <person name="Morin E."/>
            <person name="Drula E."/>
            <person name="Courty P.E."/>
            <person name="Kohler A."/>
            <person name="Kuo A."/>
            <person name="LaButti K."/>
            <person name="Pangilinan J."/>
            <person name="Lipzen A."/>
            <person name="Riley R."/>
            <person name="Andreopoulos W."/>
            <person name="He G."/>
            <person name="Johnson J."/>
            <person name="Nolan M."/>
            <person name="Tritt A."/>
            <person name="Barry K.W."/>
            <person name="Grigoriev I.V."/>
            <person name="Nagy L.G."/>
            <person name="Hibbett D."/>
            <person name="Henrissat B."/>
            <person name="Matheny P.B."/>
            <person name="Labbe J."/>
            <person name="Martin F.M."/>
        </authorList>
    </citation>
    <scope>NUCLEOTIDE SEQUENCE</scope>
    <source>
        <strain evidence="1">HHB10654</strain>
    </source>
</reference>
<organism evidence="1 2">
    <name type="scientific">Artomyces pyxidatus</name>
    <dbReference type="NCBI Taxonomy" id="48021"/>
    <lineage>
        <taxon>Eukaryota</taxon>
        <taxon>Fungi</taxon>
        <taxon>Dikarya</taxon>
        <taxon>Basidiomycota</taxon>
        <taxon>Agaricomycotina</taxon>
        <taxon>Agaricomycetes</taxon>
        <taxon>Russulales</taxon>
        <taxon>Auriscalpiaceae</taxon>
        <taxon>Artomyces</taxon>
    </lineage>
</organism>
<reference evidence="1" key="1">
    <citation type="submission" date="2021-03" db="EMBL/GenBank/DDBJ databases">
        <authorList>
            <consortium name="DOE Joint Genome Institute"/>
            <person name="Ahrendt S."/>
            <person name="Looney B.P."/>
            <person name="Miyauchi S."/>
            <person name="Morin E."/>
            <person name="Drula E."/>
            <person name="Courty P.E."/>
            <person name="Chicoki N."/>
            <person name="Fauchery L."/>
            <person name="Kohler A."/>
            <person name="Kuo A."/>
            <person name="Labutti K."/>
            <person name="Pangilinan J."/>
            <person name="Lipzen A."/>
            <person name="Riley R."/>
            <person name="Andreopoulos W."/>
            <person name="He G."/>
            <person name="Johnson J."/>
            <person name="Barry K.W."/>
            <person name="Grigoriev I.V."/>
            <person name="Nagy L."/>
            <person name="Hibbett D."/>
            <person name="Henrissat B."/>
            <person name="Matheny P.B."/>
            <person name="Labbe J."/>
            <person name="Martin F."/>
        </authorList>
    </citation>
    <scope>NUCLEOTIDE SEQUENCE</scope>
    <source>
        <strain evidence="1">HHB10654</strain>
    </source>
</reference>
<protein>
    <submittedName>
        <fullName evidence="1">Uncharacterized protein</fullName>
    </submittedName>
</protein>
<accession>A0ACB8SU29</accession>
<proteinExistence type="predicted"/>